<dbReference type="AlphaFoldDB" id="A0A0C9XKK5"/>
<proteinExistence type="predicted"/>
<dbReference type="EMBL" id="KN838712">
    <property type="protein sequence ID" value="KIJ96732.1"/>
    <property type="molecule type" value="Genomic_DNA"/>
</dbReference>
<name>A0A0C9XKK5_9AGAR</name>
<reference evidence="1 2" key="1">
    <citation type="submission" date="2014-04" db="EMBL/GenBank/DDBJ databases">
        <authorList>
            <consortium name="DOE Joint Genome Institute"/>
            <person name="Kuo A."/>
            <person name="Kohler A."/>
            <person name="Nagy L.G."/>
            <person name="Floudas D."/>
            <person name="Copeland A."/>
            <person name="Barry K.W."/>
            <person name="Cichocki N."/>
            <person name="Veneault-Fourrey C."/>
            <person name="LaButti K."/>
            <person name="Lindquist E.A."/>
            <person name="Lipzen A."/>
            <person name="Lundell T."/>
            <person name="Morin E."/>
            <person name="Murat C."/>
            <person name="Sun H."/>
            <person name="Tunlid A."/>
            <person name="Henrissat B."/>
            <person name="Grigoriev I.V."/>
            <person name="Hibbett D.S."/>
            <person name="Martin F."/>
            <person name="Nordberg H.P."/>
            <person name="Cantor M.N."/>
            <person name="Hua S.X."/>
        </authorList>
    </citation>
    <scope>NUCLEOTIDE SEQUENCE [LARGE SCALE GENOMIC DNA]</scope>
    <source>
        <strain evidence="1 2">LaAM-08-1</strain>
    </source>
</reference>
<dbReference type="HOGENOM" id="CLU_2512964_0_0_1"/>
<evidence type="ECO:0000313" key="2">
    <source>
        <dbReference type="Proteomes" id="UP000054477"/>
    </source>
</evidence>
<organism evidence="1 2">
    <name type="scientific">Laccaria amethystina LaAM-08-1</name>
    <dbReference type="NCBI Taxonomy" id="1095629"/>
    <lineage>
        <taxon>Eukaryota</taxon>
        <taxon>Fungi</taxon>
        <taxon>Dikarya</taxon>
        <taxon>Basidiomycota</taxon>
        <taxon>Agaricomycotina</taxon>
        <taxon>Agaricomycetes</taxon>
        <taxon>Agaricomycetidae</taxon>
        <taxon>Agaricales</taxon>
        <taxon>Agaricineae</taxon>
        <taxon>Hydnangiaceae</taxon>
        <taxon>Laccaria</taxon>
    </lineage>
</organism>
<keyword evidence="2" id="KW-1185">Reference proteome</keyword>
<protein>
    <submittedName>
        <fullName evidence="1">Uncharacterized protein</fullName>
    </submittedName>
</protein>
<gene>
    <name evidence="1" type="ORF">K443DRAFT_106800</name>
</gene>
<evidence type="ECO:0000313" key="1">
    <source>
        <dbReference type="EMBL" id="KIJ96732.1"/>
    </source>
</evidence>
<sequence length="85" mass="10086">MTSLAGSSWFLSWSQNCPRCQYFTLPGLFHMESMEWRWIPVDSSGLQWTSRHTQKKTRLHWTPRHTQHKTGVQQMSLQLVELLVL</sequence>
<accession>A0A0C9XKK5</accession>
<reference evidence="2" key="2">
    <citation type="submission" date="2015-01" db="EMBL/GenBank/DDBJ databases">
        <title>Evolutionary Origins and Diversification of the Mycorrhizal Mutualists.</title>
        <authorList>
            <consortium name="DOE Joint Genome Institute"/>
            <consortium name="Mycorrhizal Genomics Consortium"/>
            <person name="Kohler A."/>
            <person name="Kuo A."/>
            <person name="Nagy L.G."/>
            <person name="Floudas D."/>
            <person name="Copeland A."/>
            <person name="Barry K.W."/>
            <person name="Cichocki N."/>
            <person name="Veneault-Fourrey C."/>
            <person name="LaButti K."/>
            <person name="Lindquist E.A."/>
            <person name="Lipzen A."/>
            <person name="Lundell T."/>
            <person name="Morin E."/>
            <person name="Murat C."/>
            <person name="Riley R."/>
            <person name="Ohm R."/>
            <person name="Sun H."/>
            <person name="Tunlid A."/>
            <person name="Henrissat B."/>
            <person name="Grigoriev I.V."/>
            <person name="Hibbett D.S."/>
            <person name="Martin F."/>
        </authorList>
    </citation>
    <scope>NUCLEOTIDE SEQUENCE [LARGE SCALE GENOMIC DNA]</scope>
    <source>
        <strain evidence="2">LaAM-08-1</strain>
    </source>
</reference>
<dbReference type="Proteomes" id="UP000054477">
    <property type="component" value="Unassembled WGS sequence"/>
</dbReference>